<feature type="transmembrane region" description="Helical" evidence="9">
    <location>
        <begin position="599"/>
        <end position="622"/>
    </location>
</feature>
<dbReference type="GO" id="GO:0030322">
    <property type="term" value="P:stabilization of membrane potential"/>
    <property type="evidence" value="ECO:0007669"/>
    <property type="project" value="TreeGrafter"/>
</dbReference>
<reference evidence="12" key="1">
    <citation type="submission" date="2025-08" db="UniProtKB">
        <authorList>
            <consortium name="RefSeq"/>
        </authorList>
    </citation>
    <scope>IDENTIFICATION</scope>
    <source>
        <strain evidence="12">Airmid</strain>
    </source>
</reference>
<feature type="compositionally biased region" description="Low complexity" evidence="8">
    <location>
        <begin position="314"/>
        <end position="329"/>
    </location>
</feature>
<evidence type="ECO:0000313" key="12">
    <source>
        <dbReference type="RefSeq" id="XP_027203314.1"/>
    </source>
</evidence>
<dbReference type="OMA" id="INDGMEE"/>
<gene>
    <name evidence="12" type="primary">LOC113797174</name>
</gene>
<keyword evidence="2" id="KW-0813">Transport</keyword>
<accession>A0A6P6YEW9</accession>
<keyword evidence="7" id="KW-0407">Ion channel</keyword>
<dbReference type="RefSeq" id="XP_027203314.1">
    <property type="nucleotide sequence ID" value="XM_027347513.1"/>
</dbReference>
<feature type="compositionally biased region" description="Polar residues" evidence="8">
    <location>
        <begin position="20"/>
        <end position="41"/>
    </location>
</feature>
<feature type="region of interest" description="Disordered" evidence="8">
    <location>
        <begin position="668"/>
        <end position="694"/>
    </location>
</feature>
<keyword evidence="4 9" id="KW-1133">Transmembrane helix</keyword>
<evidence type="ECO:0000256" key="7">
    <source>
        <dbReference type="ARBA" id="ARBA00023303"/>
    </source>
</evidence>
<dbReference type="InterPro" id="IPR003280">
    <property type="entry name" value="2pore_dom_K_chnl"/>
</dbReference>
<dbReference type="AlphaFoldDB" id="A0A6P6YEW9"/>
<dbReference type="Gene3D" id="1.10.287.70">
    <property type="match status" value="2"/>
</dbReference>
<name>A0A6P6YEW9_DERPT</name>
<proteinExistence type="predicted"/>
<dbReference type="InParanoid" id="A0A6P6YEW9"/>
<feature type="domain" description="Potassium channel" evidence="10">
    <location>
        <begin position="209"/>
        <end position="265"/>
    </location>
</feature>
<evidence type="ECO:0000256" key="9">
    <source>
        <dbReference type="SAM" id="Phobius"/>
    </source>
</evidence>
<evidence type="ECO:0000256" key="3">
    <source>
        <dbReference type="ARBA" id="ARBA00022692"/>
    </source>
</evidence>
<feature type="region of interest" description="Disordered" evidence="8">
    <location>
        <begin position="174"/>
        <end position="199"/>
    </location>
</feature>
<dbReference type="GO" id="GO:0022841">
    <property type="term" value="F:potassium ion leak channel activity"/>
    <property type="evidence" value="ECO:0007669"/>
    <property type="project" value="TreeGrafter"/>
</dbReference>
<feature type="compositionally biased region" description="Basic and acidic residues" evidence="8">
    <location>
        <begin position="183"/>
        <end position="194"/>
    </location>
</feature>
<feature type="transmembrane region" description="Helical" evidence="9">
    <location>
        <begin position="243"/>
        <end position="265"/>
    </location>
</feature>
<sequence>MSSYRTDSAAYQTDAVVNKQPKQPSYNSINKSTADINNKTSNRQKNQNGNNNNIIIRRQWNFCFKFFAFLFSHIGLGLLVFAYTIIGAFLFRHFEEPSIIERNRLIERIRNETVDRLWIETYKLNVLYKENWTTMATKEIEQFQRTLIDSFKDGYWPLIYDLSSSSSINIDNNNNIDSDDLQPNEHHHNYDDHQQQQQQEFNPNQQHLYTRWSFIDSWMYSISIITTIGYANRPLTVEGKLTTIIYALFGIPIMLLFLSTIGSLLGRGLKYLYQFCCHCNPNGIDSSSSPYSFQNLPTSTPTTTTAAAAVATTTPTPTANTPNNLNSQDHLQHHHHHDNYQIHHIAMNNIVGNNDNNSGGGGLISTLDMNNIGNKTKNYAQLNSLYPPVSTCNTIGGHYDNRACSCDLLDPTNATTTVITDPTAKLSDPTIMDHHHHICDTKFQTYPGTTTLDPQHHCSNVGASVCDGSPFNTAFHHQSINKLDLDLNHQHLHHHHHHHLYHKLHQSDSSNLGFDDFGANNSRMATDNVPFYFCFLLITLYIMAGSIMFHIWEGLPILDGAYFCFVTLSTIGFGDILPEKTLSSSSSTANQNQTESKKRIIIIVIYILGGMTLVAMSFNLIYEQLAFKFKKIGYKIQLQQQRHQQQIDEIIMKENSIKMMNHHGSLQQQLPLQSSHHHHQQHQSKFQTNEDIDV</sequence>
<evidence type="ECO:0000256" key="4">
    <source>
        <dbReference type="ARBA" id="ARBA00022989"/>
    </source>
</evidence>
<keyword evidence="5" id="KW-0406">Ion transport</keyword>
<dbReference type="OrthoDB" id="297496at2759"/>
<dbReference type="GO" id="GO:0005886">
    <property type="term" value="C:plasma membrane"/>
    <property type="evidence" value="ECO:0007669"/>
    <property type="project" value="TreeGrafter"/>
</dbReference>
<keyword evidence="11" id="KW-1185">Reference proteome</keyword>
<evidence type="ECO:0000313" key="11">
    <source>
        <dbReference type="Proteomes" id="UP000515146"/>
    </source>
</evidence>
<evidence type="ECO:0000256" key="8">
    <source>
        <dbReference type="SAM" id="MobiDB-lite"/>
    </source>
</evidence>
<feature type="transmembrane region" description="Helical" evidence="9">
    <location>
        <begin position="531"/>
        <end position="551"/>
    </location>
</feature>
<evidence type="ECO:0000259" key="10">
    <source>
        <dbReference type="Pfam" id="PF07885"/>
    </source>
</evidence>
<feature type="region of interest" description="Disordered" evidence="8">
    <location>
        <begin position="19"/>
        <end position="50"/>
    </location>
</feature>
<evidence type="ECO:0000256" key="1">
    <source>
        <dbReference type="ARBA" id="ARBA00004141"/>
    </source>
</evidence>
<evidence type="ECO:0000256" key="6">
    <source>
        <dbReference type="ARBA" id="ARBA00023136"/>
    </source>
</evidence>
<feature type="transmembrane region" description="Helical" evidence="9">
    <location>
        <begin position="66"/>
        <end position="91"/>
    </location>
</feature>
<dbReference type="Proteomes" id="UP000515146">
    <property type="component" value="Unplaced"/>
</dbReference>
<comment type="subcellular location">
    <subcellularLocation>
        <location evidence="1">Membrane</location>
        <topology evidence="1">Multi-pass membrane protein</topology>
    </subcellularLocation>
</comment>
<organism evidence="11 12">
    <name type="scientific">Dermatophagoides pteronyssinus</name>
    <name type="common">European house dust mite</name>
    <dbReference type="NCBI Taxonomy" id="6956"/>
    <lineage>
        <taxon>Eukaryota</taxon>
        <taxon>Metazoa</taxon>
        <taxon>Ecdysozoa</taxon>
        <taxon>Arthropoda</taxon>
        <taxon>Chelicerata</taxon>
        <taxon>Arachnida</taxon>
        <taxon>Acari</taxon>
        <taxon>Acariformes</taxon>
        <taxon>Sarcoptiformes</taxon>
        <taxon>Astigmata</taxon>
        <taxon>Psoroptidia</taxon>
        <taxon>Analgoidea</taxon>
        <taxon>Pyroglyphidae</taxon>
        <taxon>Dermatophagoidinae</taxon>
        <taxon>Dermatophagoides</taxon>
    </lineage>
</organism>
<feature type="compositionally biased region" description="Polar residues" evidence="8">
    <location>
        <begin position="685"/>
        <end position="694"/>
    </location>
</feature>
<dbReference type="SUPFAM" id="SSF81324">
    <property type="entry name" value="Voltage-gated potassium channels"/>
    <property type="match status" value="2"/>
</dbReference>
<protein>
    <submittedName>
        <fullName evidence="12">Uncharacterized protein LOC113797174</fullName>
    </submittedName>
</protein>
<feature type="domain" description="Potassium channel" evidence="10">
    <location>
        <begin position="537"/>
        <end position="623"/>
    </location>
</feature>
<dbReference type="PANTHER" id="PTHR11003:SF352">
    <property type="entry name" value="BCDNA.GH04802-RELATED"/>
    <property type="match status" value="1"/>
</dbReference>
<dbReference type="Pfam" id="PF07885">
    <property type="entry name" value="Ion_trans_2"/>
    <property type="match status" value="2"/>
</dbReference>
<feature type="region of interest" description="Disordered" evidence="8">
    <location>
        <begin position="314"/>
        <end position="334"/>
    </location>
</feature>
<keyword evidence="3 9" id="KW-0812">Transmembrane</keyword>
<dbReference type="PANTHER" id="PTHR11003">
    <property type="entry name" value="POTASSIUM CHANNEL, SUBFAMILY K"/>
    <property type="match status" value="1"/>
</dbReference>
<dbReference type="InterPro" id="IPR013099">
    <property type="entry name" value="K_chnl_dom"/>
</dbReference>
<dbReference type="GO" id="GO:0015271">
    <property type="term" value="F:outward rectifier potassium channel activity"/>
    <property type="evidence" value="ECO:0007669"/>
    <property type="project" value="TreeGrafter"/>
</dbReference>
<dbReference type="KEGG" id="dpte:113797174"/>
<keyword evidence="6 9" id="KW-0472">Membrane</keyword>
<evidence type="ECO:0000256" key="2">
    <source>
        <dbReference type="ARBA" id="ARBA00022448"/>
    </source>
</evidence>
<evidence type="ECO:0000256" key="5">
    <source>
        <dbReference type="ARBA" id="ARBA00023065"/>
    </source>
</evidence>